<sequence length="74" mass="8126">MQQTLAEVLQSLPVATVLPPAENRAAWEKWQEGLRVKFTLLDPLPPLRMVLVLVQRSINTNGFIVASEGSSGVL</sequence>
<evidence type="ECO:0000313" key="1">
    <source>
        <dbReference type="EMBL" id="MFB9990563.1"/>
    </source>
</evidence>
<keyword evidence="2" id="KW-1185">Reference proteome</keyword>
<protein>
    <submittedName>
        <fullName evidence="1">Uncharacterized protein</fullName>
    </submittedName>
</protein>
<dbReference type="EMBL" id="JBHLYR010000007">
    <property type="protein sequence ID" value="MFB9990563.1"/>
    <property type="molecule type" value="Genomic_DNA"/>
</dbReference>
<organism evidence="1 2">
    <name type="scientific">Deinococcus oregonensis</name>
    <dbReference type="NCBI Taxonomy" id="1805970"/>
    <lineage>
        <taxon>Bacteria</taxon>
        <taxon>Thermotogati</taxon>
        <taxon>Deinococcota</taxon>
        <taxon>Deinococci</taxon>
        <taxon>Deinococcales</taxon>
        <taxon>Deinococcaceae</taxon>
        <taxon>Deinococcus</taxon>
    </lineage>
</organism>
<reference evidence="1 2" key="1">
    <citation type="submission" date="2024-09" db="EMBL/GenBank/DDBJ databases">
        <authorList>
            <person name="Sun Q."/>
            <person name="Mori K."/>
        </authorList>
    </citation>
    <scope>NUCLEOTIDE SEQUENCE [LARGE SCALE GENOMIC DNA]</scope>
    <source>
        <strain evidence="1 2">JCM 13503</strain>
    </source>
</reference>
<name>A0ABV6AWL9_9DEIO</name>
<feature type="non-terminal residue" evidence="1">
    <location>
        <position position="74"/>
    </location>
</feature>
<accession>A0ABV6AWL9</accession>
<comment type="caution">
    <text evidence="1">The sequence shown here is derived from an EMBL/GenBank/DDBJ whole genome shotgun (WGS) entry which is preliminary data.</text>
</comment>
<proteinExistence type="predicted"/>
<gene>
    <name evidence="1" type="ORF">ACFFLM_00990</name>
</gene>
<dbReference type="Proteomes" id="UP001589733">
    <property type="component" value="Unassembled WGS sequence"/>
</dbReference>
<evidence type="ECO:0000313" key="2">
    <source>
        <dbReference type="Proteomes" id="UP001589733"/>
    </source>
</evidence>